<organism evidence="1 2">
    <name type="scientific">Racocetra persica</name>
    <dbReference type="NCBI Taxonomy" id="160502"/>
    <lineage>
        <taxon>Eukaryota</taxon>
        <taxon>Fungi</taxon>
        <taxon>Fungi incertae sedis</taxon>
        <taxon>Mucoromycota</taxon>
        <taxon>Glomeromycotina</taxon>
        <taxon>Glomeromycetes</taxon>
        <taxon>Diversisporales</taxon>
        <taxon>Gigasporaceae</taxon>
        <taxon>Racocetra</taxon>
    </lineage>
</organism>
<sequence>KHNEVVEKLLTLNQSVIPNSKKLPKVVVVKPAMKKGLGNRFPGIVCGFLYSIITNRLLFIDGYNHFEDYFEKDFEHNWEKVANLYNNRSFKSLHNVEENEFSLITRGNLSSEEVNSYDILHVHTWDYVCVPIMSNPYYKEWINEIIPEYKVFTIISQKLFRLKSDVNKQIDTFINNNFGEYNIGIHLRLKKNIRKTIGMIIPIENYCRVVEMLLIGIGKRNVTVFIAADMNESRDTLINYIHKSLNSNKEFVKIVHVNNNMSIKNPSNRNPGTEISALIDMKILSFCDDLVLTFGSTFGYVAAGWSYRSLRRLRSPFVVMPMRNTTDDFAVDKIWLWRAESNEPCMYLSKELMKNADPETVKVFKTNPFWMHYSQG</sequence>
<evidence type="ECO:0000313" key="2">
    <source>
        <dbReference type="Proteomes" id="UP000789920"/>
    </source>
</evidence>
<dbReference type="Proteomes" id="UP000789920">
    <property type="component" value="Unassembled WGS sequence"/>
</dbReference>
<evidence type="ECO:0000313" key="1">
    <source>
        <dbReference type="EMBL" id="CAG8812587.1"/>
    </source>
</evidence>
<reference evidence="1" key="1">
    <citation type="submission" date="2021-06" db="EMBL/GenBank/DDBJ databases">
        <authorList>
            <person name="Kallberg Y."/>
            <person name="Tangrot J."/>
            <person name="Rosling A."/>
        </authorList>
    </citation>
    <scope>NUCLEOTIDE SEQUENCE</scope>
    <source>
        <strain evidence="1">MA461A</strain>
    </source>
</reference>
<accession>A0ACA9RW99</accession>
<name>A0ACA9RW99_9GLOM</name>
<comment type="caution">
    <text evidence="1">The sequence shown here is derived from an EMBL/GenBank/DDBJ whole genome shotgun (WGS) entry which is preliminary data.</text>
</comment>
<keyword evidence="2" id="KW-1185">Reference proteome</keyword>
<feature type="non-terminal residue" evidence="1">
    <location>
        <position position="376"/>
    </location>
</feature>
<protein>
    <submittedName>
        <fullName evidence="1">15760_t:CDS:1</fullName>
    </submittedName>
</protein>
<feature type="non-terminal residue" evidence="1">
    <location>
        <position position="1"/>
    </location>
</feature>
<gene>
    <name evidence="1" type="ORF">RPERSI_LOCUS23557</name>
</gene>
<dbReference type="EMBL" id="CAJVQC010073846">
    <property type="protein sequence ID" value="CAG8812587.1"/>
    <property type="molecule type" value="Genomic_DNA"/>
</dbReference>
<proteinExistence type="predicted"/>